<dbReference type="CDD" id="cd06223">
    <property type="entry name" value="PRTases_typeI"/>
    <property type="match status" value="1"/>
</dbReference>
<dbReference type="InterPro" id="IPR000836">
    <property type="entry name" value="PRTase_dom"/>
</dbReference>
<dbReference type="Gene3D" id="3.40.50.2020">
    <property type="match status" value="1"/>
</dbReference>
<evidence type="ECO:0000313" key="2">
    <source>
        <dbReference type="Proteomes" id="UP000289411"/>
    </source>
</evidence>
<comment type="caution">
    <text evidence="1">The sequence shown here is derived from an EMBL/GenBank/DDBJ whole genome shotgun (WGS) entry which is preliminary data.</text>
</comment>
<name>A0A4Q2RCE7_9HYPH</name>
<dbReference type="AlphaFoldDB" id="A0A4Q2RCE7"/>
<dbReference type="OrthoDB" id="9802134at2"/>
<reference evidence="1 2" key="2">
    <citation type="submission" date="2019-02" db="EMBL/GenBank/DDBJ databases">
        <title>'Lichenibacterium ramalinii' gen. nov. sp. nov., 'Lichenibacterium minor' gen. nov. sp. nov.</title>
        <authorList>
            <person name="Pankratov T."/>
        </authorList>
    </citation>
    <scope>NUCLEOTIDE SEQUENCE [LARGE SCALE GENOMIC DNA]</scope>
    <source>
        <strain evidence="1 2">RmlP001</strain>
    </source>
</reference>
<protein>
    <recommendedName>
        <fullName evidence="3">Phosphoribosyltransferase</fullName>
    </recommendedName>
</protein>
<keyword evidence="2" id="KW-1185">Reference proteome</keyword>
<gene>
    <name evidence="1" type="ORF">D3272_16955</name>
</gene>
<reference evidence="1 2" key="1">
    <citation type="submission" date="2018-09" db="EMBL/GenBank/DDBJ databases">
        <authorList>
            <person name="Grouzdev D.S."/>
            <person name="Krutkina M.S."/>
        </authorList>
    </citation>
    <scope>NUCLEOTIDE SEQUENCE [LARGE SCALE GENOMIC DNA]</scope>
    <source>
        <strain evidence="1 2">RmlP001</strain>
    </source>
</reference>
<dbReference type="SUPFAM" id="SSF53271">
    <property type="entry name" value="PRTase-like"/>
    <property type="match status" value="1"/>
</dbReference>
<accession>A0A4Q2RCE7</accession>
<sequence>MTDAADPAFDPLDLMRDAGAFYEAPRDEAGRRTGPLVGYAGKDGDGRQYVGDIYVNFARAERRPALLQVFARRLVALARARGLDLDGAAGFIGAPEGGKAFAYQLGLEAGKGYIYPEKRTTAAASATAREASEMVFSRHEPEAGESWFIVEDVCNNFSTTAKLVDLIEGHGARVAGILCFLNRSETVGDSYAPRPGLVLPVVAVVHKPFGQYAQGDAAVAEDVARLNVVWSPKKDWPRLAAAMGAARRGA</sequence>
<dbReference type="RefSeq" id="WP_129220401.1">
    <property type="nucleotide sequence ID" value="NZ_QYBC01000014.1"/>
</dbReference>
<organism evidence="1 2">
    <name type="scientific">Lichenibacterium ramalinae</name>
    <dbReference type="NCBI Taxonomy" id="2316527"/>
    <lineage>
        <taxon>Bacteria</taxon>
        <taxon>Pseudomonadati</taxon>
        <taxon>Pseudomonadota</taxon>
        <taxon>Alphaproteobacteria</taxon>
        <taxon>Hyphomicrobiales</taxon>
        <taxon>Lichenihabitantaceae</taxon>
        <taxon>Lichenibacterium</taxon>
    </lineage>
</organism>
<dbReference type="Proteomes" id="UP000289411">
    <property type="component" value="Unassembled WGS sequence"/>
</dbReference>
<dbReference type="EMBL" id="QYBC01000014">
    <property type="protein sequence ID" value="RYB03447.1"/>
    <property type="molecule type" value="Genomic_DNA"/>
</dbReference>
<evidence type="ECO:0008006" key="3">
    <source>
        <dbReference type="Google" id="ProtNLM"/>
    </source>
</evidence>
<evidence type="ECO:0000313" key="1">
    <source>
        <dbReference type="EMBL" id="RYB03447.1"/>
    </source>
</evidence>
<dbReference type="InterPro" id="IPR029057">
    <property type="entry name" value="PRTase-like"/>
</dbReference>
<proteinExistence type="predicted"/>